<comment type="similarity">
    <text evidence="1">Belongs to the peptidase C40 family.</text>
</comment>
<dbReference type="AlphaFoldDB" id="A0A1H1VXX8"/>
<dbReference type="EMBL" id="LT629772">
    <property type="protein sequence ID" value="SDS89116.1"/>
    <property type="molecule type" value="Genomic_DNA"/>
</dbReference>
<evidence type="ECO:0000256" key="4">
    <source>
        <dbReference type="ARBA" id="ARBA00022807"/>
    </source>
</evidence>
<evidence type="ECO:0000313" key="10">
    <source>
        <dbReference type="Proteomes" id="UP000199103"/>
    </source>
</evidence>
<feature type="region of interest" description="Disordered" evidence="5">
    <location>
        <begin position="409"/>
        <end position="436"/>
    </location>
</feature>
<dbReference type="OrthoDB" id="2989771at2"/>
<evidence type="ECO:0000256" key="2">
    <source>
        <dbReference type="ARBA" id="ARBA00022670"/>
    </source>
</evidence>
<dbReference type="Gene3D" id="2.30.30.40">
    <property type="entry name" value="SH3 Domains"/>
    <property type="match status" value="4"/>
</dbReference>
<dbReference type="PANTHER" id="PTHR34408:SF1">
    <property type="entry name" value="GLYCOSYL HYDROLASE FAMILY 19 DOMAIN-CONTAINING PROTEIN HI_1415"/>
    <property type="match status" value="1"/>
</dbReference>
<dbReference type="SUPFAM" id="SSF54001">
    <property type="entry name" value="Cysteine proteinases"/>
    <property type="match status" value="1"/>
</dbReference>
<dbReference type="STRING" id="630515.SAMN04489812_3384"/>
<feature type="domain" description="NlpC/P60" evidence="8">
    <location>
        <begin position="434"/>
        <end position="550"/>
    </location>
</feature>
<keyword evidence="6" id="KW-0732">Signal</keyword>
<evidence type="ECO:0000256" key="3">
    <source>
        <dbReference type="ARBA" id="ARBA00022801"/>
    </source>
</evidence>
<reference evidence="9 10" key="1">
    <citation type="submission" date="2016-10" db="EMBL/GenBank/DDBJ databases">
        <authorList>
            <person name="de Groot N.N."/>
        </authorList>
    </citation>
    <scope>NUCLEOTIDE SEQUENCE [LARGE SCALE GENOMIC DNA]</scope>
    <source>
        <strain evidence="9 10">DSM 21800</strain>
    </source>
</reference>
<proteinExistence type="inferred from homology"/>
<evidence type="ECO:0000256" key="6">
    <source>
        <dbReference type="SAM" id="SignalP"/>
    </source>
</evidence>
<evidence type="ECO:0000256" key="1">
    <source>
        <dbReference type="ARBA" id="ARBA00007074"/>
    </source>
</evidence>
<keyword evidence="10" id="KW-1185">Reference proteome</keyword>
<dbReference type="Gene3D" id="3.90.1720.10">
    <property type="entry name" value="endopeptidase domain like (from Nostoc punctiforme)"/>
    <property type="match status" value="1"/>
</dbReference>
<evidence type="ECO:0000256" key="5">
    <source>
        <dbReference type="SAM" id="MobiDB-lite"/>
    </source>
</evidence>
<dbReference type="Pfam" id="PF00877">
    <property type="entry name" value="NLPC_P60"/>
    <property type="match status" value="1"/>
</dbReference>
<dbReference type="InterPro" id="IPR038765">
    <property type="entry name" value="Papain-like_cys_pep_sf"/>
</dbReference>
<feature type="compositionally biased region" description="Low complexity" evidence="5">
    <location>
        <begin position="422"/>
        <end position="436"/>
    </location>
</feature>
<dbReference type="InterPro" id="IPR000064">
    <property type="entry name" value="NLP_P60_dom"/>
</dbReference>
<evidence type="ECO:0000313" key="9">
    <source>
        <dbReference type="EMBL" id="SDS89116.1"/>
    </source>
</evidence>
<dbReference type="PROSITE" id="PS51935">
    <property type="entry name" value="NLPC_P60"/>
    <property type="match status" value="1"/>
</dbReference>
<dbReference type="PANTHER" id="PTHR34408">
    <property type="entry name" value="FAMILY PROTEIN, PUTATIVE-RELATED"/>
    <property type="match status" value="1"/>
</dbReference>
<dbReference type="InterPro" id="IPR003646">
    <property type="entry name" value="SH3-like_bac-type"/>
</dbReference>
<keyword evidence="4" id="KW-0788">Thiol protease</keyword>
<keyword evidence="3" id="KW-0378">Hydrolase</keyword>
<gene>
    <name evidence="9" type="ORF">SAMN04489812_3384</name>
</gene>
<feature type="domain" description="SH3b" evidence="7">
    <location>
        <begin position="32"/>
        <end position="94"/>
    </location>
</feature>
<feature type="compositionally biased region" description="Low complexity" evidence="5">
    <location>
        <begin position="260"/>
        <end position="269"/>
    </location>
</feature>
<accession>A0A1H1VXX8</accession>
<sequence length="550" mass="57632">MSSTLRRAGAMTTALAAAGAAITIGGVQLASADSATATAGVNIRSGPGTKYDIVGGLSAGQRITAVGKPSNGWVKVRLNGSPAYVSAQYLDLKKGNKAASPANIYTKGVKLATAPLNVRSSPSLGSKVVGYVSDGQKVSLTGKQSKGFTEILYGGSRAWVTSQYLVSSMNDLPRDTGSRYATADLLIRTTTDSDFNIITTVKKGTELHTTGATRDGYAQIIYNDAVRWVTAKYLSNRTVSGPSSPSSKPAPKPSKPAKPSKPSSSTPKAIGSRYATTELLIRSSSGSDFRTITEVPTGTKLRITGKTSNGKAQIIWDGSARWVTAQYLASTKPSTRDDSDTGSSLPRVVGSRYATTELLIRSNSSADYKTVDTVGTGYKLRITGVYKNGRAQIVYDNAVRWVTSQYLSKSKPSSGSSGSGSSGSNNNPGTPSSSNKGQVVLNFAKAQLGKPYVFGATGPSTFDCSGLTLRAWEAAGVNLPRTSQQQFLASPRVSMDNLKIGDLVFFYGPSPSHVGIYAGNGKVINAPRPGKTVEYTQISYMPVAGATRPG</sequence>
<feature type="domain" description="SH3b" evidence="7">
    <location>
        <begin position="174"/>
        <end position="238"/>
    </location>
</feature>
<feature type="domain" description="SH3b" evidence="7">
    <location>
        <begin position="102"/>
        <end position="169"/>
    </location>
</feature>
<dbReference type="Proteomes" id="UP000199103">
    <property type="component" value="Chromosome I"/>
</dbReference>
<protein>
    <submittedName>
        <fullName evidence="9">SH3 domain-containing protein</fullName>
    </submittedName>
</protein>
<feature type="signal peptide" evidence="6">
    <location>
        <begin position="1"/>
        <end position="32"/>
    </location>
</feature>
<feature type="chain" id="PRO_5009263844" evidence="6">
    <location>
        <begin position="33"/>
        <end position="550"/>
    </location>
</feature>
<dbReference type="GO" id="GO:0006508">
    <property type="term" value="P:proteolysis"/>
    <property type="evidence" value="ECO:0007669"/>
    <property type="project" value="UniProtKB-KW"/>
</dbReference>
<dbReference type="Pfam" id="PF08239">
    <property type="entry name" value="SH3_3"/>
    <property type="match status" value="2"/>
</dbReference>
<dbReference type="SMART" id="SM00287">
    <property type="entry name" value="SH3b"/>
    <property type="match status" value="5"/>
</dbReference>
<evidence type="ECO:0000259" key="8">
    <source>
        <dbReference type="PROSITE" id="PS51935"/>
    </source>
</evidence>
<evidence type="ECO:0000259" key="7">
    <source>
        <dbReference type="PROSITE" id="PS51781"/>
    </source>
</evidence>
<dbReference type="GO" id="GO:0008234">
    <property type="term" value="F:cysteine-type peptidase activity"/>
    <property type="evidence" value="ECO:0007669"/>
    <property type="project" value="UniProtKB-KW"/>
</dbReference>
<feature type="region of interest" description="Disordered" evidence="5">
    <location>
        <begin position="237"/>
        <end position="269"/>
    </location>
</feature>
<keyword evidence="2" id="KW-0645">Protease</keyword>
<dbReference type="RefSeq" id="WP_157683522.1">
    <property type="nucleotide sequence ID" value="NZ_LT629772.1"/>
</dbReference>
<organism evidence="9 10">
    <name type="scientific">Microlunatus soli</name>
    <dbReference type="NCBI Taxonomy" id="630515"/>
    <lineage>
        <taxon>Bacteria</taxon>
        <taxon>Bacillati</taxon>
        <taxon>Actinomycetota</taxon>
        <taxon>Actinomycetes</taxon>
        <taxon>Propionibacteriales</taxon>
        <taxon>Propionibacteriaceae</taxon>
        <taxon>Microlunatus</taxon>
    </lineage>
</organism>
<dbReference type="PROSITE" id="PS51781">
    <property type="entry name" value="SH3B"/>
    <property type="match status" value="3"/>
</dbReference>
<name>A0A1H1VXX8_9ACTN</name>
<dbReference type="InterPro" id="IPR052354">
    <property type="entry name" value="Cell_Wall_Dynamics_Protein"/>
</dbReference>